<protein>
    <submittedName>
        <fullName evidence="1">Uncharacterized protein</fullName>
    </submittedName>
</protein>
<organism evidence="1 2">
    <name type="scientific">Ceratopteris richardii</name>
    <name type="common">Triangle waterfern</name>
    <dbReference type="NCBI Taxonomy" id="49495"/>
    <lineage>
        <taxon>Eukaryota</taxon>
        <taxon>Viridiplantae</taxon>
        <taxon>Streptophyta</taxon>
        <taxon>Embryophyta</taxon>
        <taxon>Tracheophyta</taxon>
        <taxon>Polypodiopsida</taxon>
        <taxon>Polypodiidae</taxon>
        <taxon>Polypodiales</taxon>
        <taxon>Pteridineae</taxon>
        <taxon>Pteridaceae</taxon>
        <taxon>Parkerioideae</taxon>
        <taxon>Ceratopteris</taxon>
    </lineage>
</organism>
<evidence type="ECO:0000313" key="1">
    <source>
        <dbReference type="EMBL" id="KAH7294304.1"/>
    </source>
</evidence>
<reference evidence="1" key="1">
    <citation type="submission" date="2021-08" db="EMBL/GenBank/DDBJ databases">
        <title>WGS assembly of Ceratopteris richardii.</title>
        <authorList>
            <person name="Marchant D.B."/>
            <person name="Chen G."/>
            <person name="Jenkins J."/>
            <person name="Shu S."/>
            <person name="Leebens-Mack J."/>
            <person name="Grimwood J."/>
            <person name="Schmutz J."/>
            <person name="Soltis P."/>
            <person name="Soltis D."/>
            <person name="Chen Z.-H."/>
        </authorList>
    </citation>
    <scope>NUCLEOTIDE SEQUENCE</scope>
    <source>
        <strain evidence="1">Whitten #5841</strain>
        <tissue evidence="1">Leaf</tissue>
    </source>
</reference>
<name>A0A8T2RES6_CERRI</name>
<comment type="caution">
    <text evidence="1">The sequence shown here is derived from an EMBL/GenBank/DDBJ whole genome shotgun (WGS) entry which is preliminary data.</text>
</comment>
<gene>
    <name evidence="1" type="ORF">KP509_28G065400</name>
</gene>
<accession>A0A8T2RES6</accession>
<keyword evidence="2" id="KW-1185">Reference proteome</keyword>
<dbReference type="AlphaFoldDB" id="A0A8T2RES6"/>
<dbReference type="Proteomes" id="UP000825935">
    <property type="component" value="Chromosome 28"/>
</dbReference>
<evidence type="ECO:0000313" key="2">
    <source>
        <dbReference type="Proteomes" id="UP000825935"/>
    </source>
</evidence>
<proteinExistence type="predicted"/>
<dbReference type="EMBL" id="CM035433">
    <property type="protein sequence ID" value="KAH7294304.1"/>
    <property type="molecule type" value="Genomic_DNA"/>
</dbReference>
<sequence length="210" mass="23698">MQLIGNITEVAYAIHITLISKLSLSLSLSLSLRSIRFSLSLSETHRHTHTHSIDSIEKYCIAPSSSGEGELVEFHSKTFRFMDNADQERKQIPNRSSSCALETIAEESEISDRTSMKSSCLKIIATKLRTRGTRKGDRNKRLYMKKEKVLLLRAFVRTTTRAYVGMMVAFARAGNLYIIVKYSLFSVVDMPLYSGSQTYLLFAPRGSTDL</sequence>